<keyword evidence="3" id="KW-0732">Signal</keyword>
<keyword evidence="2" id="KW-1015">Disulfide bond</keyword>
<feature type="signal peptide" evidence="3">
    <location>
        <begin position="1"/>
        <end position="27"/>
    </location>
</feature>
<dbReference type="AlphaFoldDB" id="A0A392M2G9"/>
<evidence type="ECO:0000313" key="5">
    <source>
        <dbReference type="EMBL" id="MCH81213.1"/>
    </source>
</evidence>
<accession>A0A392M2G9</accession>
<dbReference type="Pfam" id="PF16720">
    <property type="entry name" value="Albumin_I_a"/>
    <property type="match status" value="1"/>
</dbReference>
<reference evidence="5 6" key="1">
    <citation type="journal article" date="2018" name="Front. Plant Sci.">
        <title>Red Clover (Trifolium pratense) and Zigzag Clover (T. medium) - A Picture of Genomic Similarities and Differences.</title>
        <authorList>
            <person name="Dluhosova J."/>
            <person name="Istvanek J."/>
            <person name="Nedelnik J."/>
            <person name="Repkova J."/>
        </authorList>
    </citation>
    <scope>NUCLEOTIDE SEQUENCE [LARGE SCALE GENOMIC DNA]</scope>
    <source>
        <strain evidence="6">cv. 10/8</strain>
        <tissue evidence="5">Leaf</tissue>
    </source>
</reference>
<sequence>MTYAKLAPLAVFLLATFLMFPTKNVEACGGLCSVFDSRPVCGGGGCTCMFYWYAPVMGECQSIHNAMRQSINDTMVEESPYLCNSHADCTIKGSGSFCARYPNNPYNVKYGWCFASKYEAEDYVRVVGSRYKFNKDLLKMPTSAEY</sequence>
<evidence type="ECO:0000256" key="2">
    <source>
        <dbReference type="ARBA" id="ARBA00023157"/>
    </source>
</evidence>
<name>A0A392M2G9_9FABA</name>
<protein>
    <submittedName>
        <fullName evidence="5">Albumin</fullName>
    </submittedName>
</protein>
<feature type="chain" id="PRO_5017428761" evidence="3">
    <location>
        <begin position="28"/>
        <end position="146"/>
    </location>
</feature>
<evidence type="ECO:0000256" key="3">
    <source>
        <dbReference type="SAM" id="SignalP"/>
    </source>
</evidence>
<gene>
    <name evidence="5" type="ORF">A2U01_0001997</name>
</gene>
<feature type="domain" description="Albumin I chain a" evidence="4">
    <location>
        <begin position="78"/>
        <end position="120"/>
    </location>
</feature>
<dbReference type="InterPro" id="IPR032000">
    <property type="entry name" value="Albumin_I_a"/>
</dbReference>
<evidence type="ECO:0000256" key="1">
    <source>
        <dbReference type="ARBA" id="ARBA00022854"/>
    </source>
</evidence>
<evidence type="ECO:0000259" key="4">
    <source>
        <dbReference type="Pfam" id="PF16720"/>
    </source>
</evidence>
<proteinExistence type="predicted"/>
<organism evidence="5 6">
    <name type="scientific">Trifolium medium</name>
    <dbReference type="NCBI Taxonomy" id="97028"/>
    <lineage>
        <taxon>Eukaryota</taxon>
        <taxon>Viridiplantae</taxon>
        <taxon>Streptophyta</taxon>
        <taxon>Embryophyta</taxon>
        <taxon>Tracheophyta</taxon>
        <taxon>Spermatophyta</taxon>
        <taxon>Magnoliopsida</taxon>
        <taxon>eudicotyledons</taxon>
        <taxon>Gunneridae</taxon>
        <taxon>Pentapetalae</taxon>
        <taxon>rosids</taxon>
        <taxon>fabids</taxon>
        <taxon>Fabales</taxon>
        <taxon>Fabaceae</taxon>
        <taxon>Papilionoideae</taxon>
        <taxon>50 kb inversion clade</taxon>
        <taxon>NPAAA clade</taxon>
        <taxon>Hologalegina</taxon>
        <taxon>IRL clade</taxon>
        <taxon>Trifolieae</taxon>
        <taxon>Trifolium</taxon>
    </lineage>
</organism>
<keyword evidence="6" id="KW-1185">Reference proteome</keyword>
<keyword evidence="1" id="KW-0960">Knottin</keyword>
<dbReference type="Proteomes" id="UP000265520">
    <property type="component" value="Unassembled WGS sequence"/>
</dbReference>
<comment type="caution">
    <text evidence="5">The sequence shown here is derived from an EMBL/GenBank/DDBJ whole genome shotgun (WGS) entry which is preliminary data.</text>
</comment>
<dbReference type="EMBL" id="LXQA010002018">
    <property type="protein sequence ID" value="MCH81213.1"/>
    <property type="molecule type" value="Genomic_DNA"/>
</dbReference>
<evidence type="ECO:0000313" key="6">
    <source>
        <dbReference type="Proteomes" id="UP000265520"/>
    </source>
</evidence>